<accession>A0A0C2MYI8</accession>
<keyword evidence="2" id="KW-1185">Reference proteome</keyword>
<comment type="caution">
    <text evidence="1">The sequence shown here is derived from an EMBL/GenBank/DDBJ whole genome shotgun (WGS) entry which is preliminary data.</text>
</comment>
<protein>
    <submittedName>
        <fullName evidence="1">Uncharacterized protein</fullName>
    </submittedName>
</protein>
<proteinExistence type="predicted"/>
<dbReference type="AlphaFoldDB" id="A0A0C2MYI8"/>
<organism evidence="1 2">
    <name type="scientific">Thelohanellus kitauei</name>
    <name type="common">Myxosporean</name>
    <dbReference type="NCBI Taxonomy" id="669202"/>
    <lineage>
        <taxon>Eukaryota</taxon>
        <taxon>Metazoa</taxon>
        <taxon>Cnidaria</taxon>
        <taxon>Myxozoa</taxon>
        <taxon>Myxosporea</taxon>
        <taxon>Bivalvulida</taxon>
        <taxon>Platysporina</taxon>
        <taxon>Myxobolidae</taxon>
        <taxon>Thelohanellus</taxon>
    </lineage>
</organism>
<name>A0A0C2MYI8_THEKT</name>
<dbReference type="Proteomes" id="UP000031668">
    <property type="component" value="Unassembled WGS sequence"/>
</dbReference>
<evidence type="ECO:0000313" key="2">
    <source>
        <dbReference type="Proteomes" id="UP000031668"/>
    </source>
</evidence>
<sequence length="109" mass="12967">MVNYHRYQAIRRSVEKFDKNHWSFTLWINTAKGLCTTYKDTRVVFIIQQFKLVDFKTYPGLQFAYLSNLKLCLPAFESARRSISQWTMMSTDLYFKGIFCTNNPKLCDL</sequence>
<dbReference type="EMBL" id="JWZT01002530">
    <property type="protein sequence ID" value="KII69205.1"/>
    <property type="molecule type" value="Genomic_DNA"/>
</dbReference>
<reference evidence="1 2" key="1">
    <citation type="journal article" date="2014" name="Genome Biol. Evol.">
        <title>The genome of the myxosporean Thelohanellus kitauei shows adaptations to nutrient acquisition within its fish host.</title>
        <authorList>
            <person name="Yang Y."/>
            <person name="Xiong J."/>
            <person name="Zhou Z."/>
            <person name="Huo F."/>
            <person name="Miao W."/>
            <person name="Ran C."/>
            <person name="Liu Y."/>
            <person name="Zhang J."/>
            <person name="Feng J."/>
            <person name="Wang M."/>
            <person name="Wang M."/>
            <person name="Wang L."/>
            <person name="Yao B."/>
        </authorList>
    </citation>
    <scope>NUCLEOTIDE SEQUENCE [LARGE SCALE GENOMIC DNA]</scope>
    <source>
        <strain evidence="1">Wuqing</strain>
    </source>
</reference>
<evidence type="ECO:0000313" key="1">
    <source>
        <dbReference type="EMBL" id="KII69205.1"/>
    </source>
</evidence>
<gene>
    <name evidence="1" type="ORF">RF11_16275</name>
</gene>